<keyword evidence="7" id="KW-0378">Hydrolase</keyword>
<evidence type="ECO:0000256" key="3">
    <source>
        <dbReference type="ARBA" id="ARBA00012459"/>
    </source>
</evidence>
<keyword evidence="8" id="KW-0735">Signal-anchor</keyword>
<dbReference type="InterPro" id="IPR012358">
    <property type="entry name" value="EndopolyPtase_N1"/>
</dbReference>
<proteinExistence type="inferred from homology"/>
<evidence type="ECO:0000256" key="1">
    <source>
        <dbReference type="ARBA" id="ARBA00004576"/>
    </source>
</evidence>
<evidence type="ECO:0000256" key="7">
    <source>
        <dbReference type="ARBA" id="ARBA00022801"/>
    </source>
</evidence>
<protein>
    <recommendedName>
        <fullName evidence="4">Endopolyphosphatase</fullName>
        <ecNumber evidence="3">3.6.1.10</ecNumber>
    </recommendedName>
</protein>
<dbReference type="GO" id="GO:0006798">
    <property type="term" value="P:polyphosphate catabolic process"/>
    <property type="evidence" value="ECO:0007669"/>
    <property type="project" value="TreeGrafter"/>
</dbReference>
<dbReference type="GO" id="GO:0008081">
    <property type="term" value="F:phosphoric diester hydrolase activity"/>
    <property type="evidence" value="ECO:0007669"/>
    <property type="project" value="TreeGrafter"/>
</dbReference>
<dbReference type="EC" id="3.6.1.10" evidence="3"/>
<reference evidence="13" key="1">
    <citation type="journal article" date="2020" name="Stud. Mycol.">
        <title>101 Dothideomycetes genomes: a test case for predicting lifestyles and emergence of pathogens.</title>
        <authorList>
            <person name="Haridas S."/>
            <person name="Albert R."/>
            <person name="Binder M."/>
            <person name="Bloem J."/>
            <person name="Labutti K."/>
            <person name="Salamov A."/>
            <person name="Andreopoulos B."/>
            <person name="Baker S."/>
            <person name="Barry K."/>
            <person name="Bills G."/>
            <person name="Bluhm B."/>
            <person name="Cannon C."/>
            <person name="Castanera R."/>
            <person name="Culley D."/>
            <person name="Daum C."/>
            <person name="Ezra D."/>
            <person name="Gonzalez J."/>
            <person name="Henrissat B."/>
            <person name="Kuo A."/>
            <person name="Liang C."/>
            <person name="Lipzen A."/>
            <person name="Lutzoni F."/>
            <person name="Magnuson J."/>
            <person name="Mondo S."/>
            <person name="Nolan M."/>
            <person name="Ohm R."/>
            <person name="Pangilinan J."/>
            <person name="Park H.-J."/>
            <person name="Ramirez L."/>
            <person name="Alfaro M."/>
            <person name="Sun H."/>
            <person name="Tritt A."/>
            <person name="Yoshinaga Y."/>
            <person name="Zwiers L.-H."/>
            <person name="Turgeon B."/>
            <person name="Goodwin S."/>
            <person name="Spatafora J."/>
            <person name="Crous P."/>
            <person name="Grigoriev I."/>
        </authorList>
    </citation>
    <scope>NUCLEOTIDE SEQUENCE</scope>
    <source>
        <strain evidence="13">CBS 109.77</strain>
    </source>
</reference>
<feature type="region of interest" description="Disordered" evidence="12">
    <location>
        <begin position="666"/>
        <end position="704"/>
    </location>
</feature>
<evidence type="ECO:0000313" key="14">
    <source>
        <dbReference type="Proteomes" id="UP000799757"/>
    </source>
</evidence>
<dbReference type="SUPFAM" id="SSF56300">
    <property type="entry name" value="Metallo-dependent phosphatases"/>
    <property type="match status" value="1"/>
</dbReference>
<dbReference type="Proteomes" id="UP000799757">
    <property type="component" value="Unassembled WGS sequence"/>
</dbReference>
<keyword evidence="9" id="KW-1133">Transmembrane helix</keyword>
<accession>A0A6A6XPF0</accession>
<comment type="subcellular location">
    <subcellularLocation>
        <location evidence="1">Vacuole membrane</location>
        <topology evidence="1">Single-pass type II membrane protein</topology>
    </subcellularLocation>
</comment>
<evidence type="ECO:0000256" key="4">
    <source>
        <dbReference type="ARBA" id="ARBA00014458"/>
    </source>
</evidence>
<dbReference type="CDD" id="cd00842">
    <property type="entry name" value="MPP_ASMase"/>
    <property type="match status" value="1"/>
</dbReference>
<keyword evidence="5" id="KW-0926">Vacuole</keyword>
<sequence>MLALCAVSGACRAAPQPGAGTHDPAFGVKSLERQPGRPLQGRFLHITDFHPDPFYKTYSSTEADAACHRKRGPAGVYGGETSGCDSPISLVNETFKWINENLRDSIDFVVWTGDSARHDNDEKIPRTQKQIISQNELLVSKFTEVFATSGKADDADATQQFTIPIVPTFGNNDIMPHNIFLGGPNKWTSKYLDIWKNFIPEAQRHQFQQGGWFYVEVIPGKLAVISLNTMYFFDSNSGVDGCADKHEPGYEHMEWLRIQLQGLRDRGMKAILMGHVPPARTSSKSSWDETCWQKFALVQRQFRDMLVGSLFGHMNIDHFMLHDFKDLKKDTKRGRMANNQAQSSEIRESMLEDGEVTVASAANYLLDLGNAWAKLPAPPKPKKTSSSITEYIETDEEGEFSIWQWVMRKISISKKHRKGGKGDKGGKGGNKKKFLDEIGGRYGERFSVAHVSPSVVPNYFPTLRVFEYNISSLENTILLPVHMPPLERVEPPTAQLPISFMDFDDDDDWVKDVKAIIAMKKKKKENEARKKPRKYKFKVPFPPSKSAPPGPAYSPQTFTLKGYVQYFANLTHINNDFVVHPQSLDEEHDRGNVFGLEIENNEVEQKKWKEGKHKNHQGKKPKNKPHPKKFKFEVEYNTTYDKLFGLKDLTVRSYVDLARRIGRDKKKKKALSIDEEDEHDPEDELDEKKKGKKKKKKHGKKHKHNKDGAWFTFIRRAFVGTMNPHEIEEVFCQHDVNEEEIREDNVMEL</sequence>
<dbReference type="PIRSF" id="PIRSF027093">
    <property type="entry name" value="EndopolyPtase_N1"/>
    <property type="match status" value="1"/>
</dbReference>
<evidence type="ECO:0000256" key="8">
    <source>
        <dbReference type="ARBA" id="ARBA00022968"/>
    </source>
</evidence>
<feature type="compositionally biased region" description="Acidic residues" evidence="12">
    <location>
        <begin position="673"/>
        <end position="685"/>
    </location>
</feature>
<organism evidence="13 14">
    <name type="scientific">Melanomma pulvis-pyrius CBS 109.77</name>
    <dbReference type="NCBI Taxonomy" id="1314802"/>
    <lineage>
        <taxon>Eukaryota</taxon>
        <taxon>Fungi</taxon>
        <taxon>Dikarya</taxon>
        <taxon>Ascomycota</taxon>
        <taxon>Pezizomycotina</taxon>
        <taxon>Dothideomycetes</taxon>
        <taxon>Pleosporomycetidae</taxon>
        <taxon>Pleosporales</taxon>
        <taxon>Melanommataceae</taxon>
        <taxon>Melanomma</taxon>
    </lineage>
</organism>
<dbReference type="GO" id="GO:0004309">
    <property type="term" value="F:exopolyphosphatase activity"/>
    <property type="evidence" value="ECO:0007669"/>
    <property type="project" value="TreeGrafter"/>
</dbReference>
<comment type="similarity">
    <text evidence="2">Belongs to the endopolyphosphatase PPN1 family.</text>
</comment>
<feature type="compositionally biased region" description="Basic residues" evidence="12">
    <location>
        <begin position="690"/>
        <end position="704"/>
    </location>
</feature>
<feature type="region of interest" description="Disordered" evidence="12">
    <location>
        <begin position="604"/>
        <end position="630"/>
    </location>
</feature>
<dbReference type="OrthoDB" id="348678at2759"/>
<evidence type="ECO:0000256" key="2">
    <source>
        <dbReference type="ARBA" id="ARBA00010399"/>
    </source>
</evidence>
<dbReference type="Gene3D" id="3.60.21.10">
    <property type="match status" value="1"/>
</dbReference>
<dbReference type="FunFam" id="3.60.21.10:FF:000082">
    <property type="entry name" value="Endopolyphosphatase"/>
    <property type="match status" value="1"/>
</dbReference>
<evidence type="ECO:0000256" key="12">
    <source>
        <dbReference type="SAM" id="MobiDB-lite"/>
    </source>
</evidence>
<evidence type="ECO:0000313" key="13">
    <source>
        <dbReference type="EMBL" id="KAF2798310.1"/>
    </source>
</evidence>
<evidence type="ECO:0000256" key="10">
    <source>
        <dbReference type="ARBA" id="ARBA00023136"/>
    </source>
</evidence>
<dbReference type="GO" id="GO:0000298">
    <property type="term" value="F:endopolyphosphatase activity"/>
    <property type="evidence" value="ECO:0007669"/>
    <property type="project" value="UniProtKB-EC"/>
</dbReference>
<dbReference type="GO" id="GO:0000324">
    <property type="term" value="C:fungal-type vacuole"/>
    <property type="evidence" value="ECO:0007669"/>
    <property type="project" value="TreeGrafter"/>
</dbReference>
<dbReference type="GO" id="GO:0005774">
    <property type="term" value="C:vacuolar membrane"/>
    <property type="evidence" value="ECO:0007669"/>
    <property type="project" value="UniProtKB-SubCell"/>
</dbReference>
<evidence type="ECO:0000256" key="9">
    <source>
        <dbReference type="ARBA" id="ARBA00022989"/>
    </source>
</evidence>
<feature type="compositionally biased region" description="Basic residues" evidence="12">
    <location>
        <begin position="609"/>
        <end position="629"/>
    </location>
</feature>
<keyword evidence="11" id="KW-0325">Glycoprotein</keyword>
<evidence type="ECO:0000256" key="11">
    <source>
        <dbReference type="ARBA" id="ARBA00023180"/>
    </source>
</evidence>
<gene>
    <name evidence="13" type="ORF">K505DRAFT_296641</name>
</gene>
<keyword evidence="14" id="KW-1185">Reference proteome</keyword>
<dbReference type="EMBL" id="MU001786">
    <property type="protein sequence ID" value="KAF2798310.1"/>
    <property type="molecule type" value="Genomic_DNA"/>
</dbReference>
<dbReference type="InterPro" id="IPR041805">
    <property type="entry name" value="ASMase/PPN1_MPP"/>
</dbReference>
<keyword evidence="10" id="KW-0472">Membrane</keyword>
<feature type="compositionally biased region" description="Pro residues" evidence="12">
    <location>
        <begin position="540"/>
        <end position="551"/>
    </location>
</feature>
<keyword evidence="6" id="KW-0812">Transmembrane</keyword>
<evidence type="ECO:0000256" key="6">
    <source>
        <dbReference type="ARBA" id="ARBA00022692"/>
    </source>
</evidence>
<dbReference type="AlphaFoldDB" id="A0A6A6XPF0"/>
<dbReference type="PANTHER" id="PTHR10340">
    <property type="entry name" value="SPHINGOMYELIN PHOSPHODIESTERASE"/>
    <property type="match status" value="1"/>
</dbReference>
<dbReference type="InterPro" id="IPR029052">
    <property type="entry name" value="Metallo-depent_PP-like"/>
</dbReference>
<evidence type="ECO:0000256" key="5">
    <source>
        <dbReference type="ARBA" id="ARBA00022554"/>
    </source>
</evidence>
<name>A0A6A6XPF0_9PLEO</name>
<dbReference type="PANTHER" id="PTHR10340:SF55">
    <property type="entry name" value="ENDOPOLYPHOSPHATASE"/>
    <property type="match status" value="1"/>
</dbReference>
<feature type="region of interest" description="Disordered" evidence="12">
    <location>
        <begin position="524"/>
        <end position="551"/>
    </location>
</feature>